<evidence type="ECO:0000256" key="1">
    <source>
        <dbReference type="SAM" id="Phobius"/>
    </source>
</evidence>
<evidence type="ECO:0000313" key="2">
    <source>
        <dbReference type="EMBL" id="QBK87524.1"/>
    </source>
</evidence>
<organism evidence="2">
    <name type="scientific">Marseillevirus LCMAC201</name>
    <dbReference type="NCBI Taxonomy" id="2506605"/>
    <lineage>
        <taxon>Viruses</taxon>
        <taxon>Varidnaviria</taxon>
        <taxon>Bamfordvirae</taxon>
        <taxon>Nucleocytoviricota</taxon>
        <taxon>Megaviricetes</taxon>
        <taxon>Pimascovirales</taxon>
        <taxon>Pimascovirales incertae sedis</taxon>
        <taxon>Marseilleviridae</taxon>
    </lineage>
</organism>
<sequence length="152" mass="17394">MRGTIYILLIVVTLLCIYLVSLPTVKEHFLISDLKEKLAIVDNKFNDLDIREAASSYTEDKSIIYLCLRDEKGHFYPVNTLMYVALHEIAHLLNKTDFGHTTAFHKVFDRLLCNAASKGVYDPKQPHTAWYCGVDIRGISMPTCNIEDLEKE</sequence>
<accession>A0A481YYA0</accession>
<feature type="transmembrane region" description="Helical" evidence="1">
    <location>
        <begin position="6"/>
        <end position="25"/>
    </location>
</feature>
<protein>
    <submittedName>
        <fullName evidence="2">HtpX-like membrane-bound metallopeptidase</fullName>
    </submittedName>
</protein>
<dbReference type="EMBL" id="MK500356">
    <property type="protein sequence ID" value="QBK87524.1"/>
    <property type="molecule type" value="Genomic_DNA"/>
</dbReference>
<proteinExistence type="predicted"/>
<keyword evidence="1" id="KW-0472">Membrane</keyword>
<gene>
    <name evidence="2" type="ORF">LCMAC201_04350</name>
</gene>
<keyword evidence="1" id="KW-1133">Transmembrane helix</keyword>
<keyword evidence="1" id="KW-0812">Transmembrane</keyword>
<reference evidence="2" key="1">
    <citation type="journal article" date="2019" name="MBio">
        <title>Virus Genomes from Deep Sea Sediments Expand the Ocean Megavirome and Support Independent Origins of Viral Gigantism.</title>
        <authorList>
            <person name="Backstrom D."/>
            <person name="Yutin N."/>
            <person name="Jorgensen S.L."/>
            <person name="Dharamshi J."/>
            <person name="Homa F."/>
            <person name="Zaremba-Niedwiedzka K."/>
            <person name="Spang A."/>
            <person name="Wolf Y.I."/>
            <person name="Koonin E.V."/>
            <person name="Ettema T.J."/>
        </authorList>
    </citation>
    <scope>NUCLEOTIDE SEQUENCE</scope>
</reference>
<name>A0A481YYA0_9VIRU</name>